<feature type="compositionally biased region" description="Basic and acidic residues" evidence="1">
    <location>
        <begin position="38"/>
        <end position="53"/>
    </location>
</feature>
<dbReference type="EMBL" id="JAGSXH010000054">
    <property type="protein sequence ID" value="MBS2964603.1"/>
    <property type="molecule type" value="Genomic_DNA"/>
</dbReference>
<accession>A0A8J7WLJ8</accession>
<feature type="region of interest" description="Disordered" evidence="1">
    <location>
        <begin position="1"/>
        <end position="53"/>
    </location>
</feature>
<gene>
    <name evidence="2" type="ORF">KGA66_16220</name>
</gene>
<sequence>MTEQPEDAERREDDGEEIPVVELTPAARPSAPDASDADWTRTEPVRDDPGTLGEEARRLWDSVREQFVDPLVRNYPEAAGHLTMAGTELAAALRALVRGAERRWTGGGEESPEDGRDGPQDS</sequence>
<dbReference type="Pfam" id="PF17230">
    <property type="entry name" value="DUF5304"/>
    <property type="match status" value="1"/>
</dbReference>
<comment type="caution">
    <text evidence="2">The sequence shown here is derived from an EMBL/GenBank/DDBJ whole genome shotgun (WGS) entry which is preliminary data.</text>
</comment>
<feature type="compositionally biased region" description="Low complexity" evidence="1">
    <location>
        <begin position="25"/>
        <end position="34"/>
    </location>
</feature>
<evidence type="ECO:0000256" key="1">
    <source>
        <dbReference type="SAM" id="MobiDB-lite"/>
    </source>
</evidence>
<dbReference type="Proteomes" id="UP000677913">
    <property type="component" value="Unassembled WGS sequence"/>
</dbReference>
<protein>
    <submittedName>
        <fullName evidence="2">DUF5304 family protein</fullName>
    </submittedName>
</protein>
<dbReference type="InterPro" id="IPR035183">
    <property type="entry name" value="DUF5304"/>
</dbReference>
<feature type="region of interest" description="Disordered" evidence="1">
    <location>
        <begin position="102"/>
        <end position="122"/>
    </location>
</feature>
<evidence type="ECO:0000313" key="3">
    <source>
        <dbReference type="Proteomes" id="UP000677913"/>
    </source>
</evidence>
<name>A0A8J7WLJ8_9ACTN</name>
<organism evidence="2 3">
    <name type="scientific">Actinocrinis puniceicyclus</name>
    <dbReference type="NCBI Taxonomy" id="977794"/>
    <lineage>
        <taxon>Bacteria</taxon>
        <taxon>Bacillati</taxon>
        <taxon>Actinomycetota</taxon>
        <taxon>Actinomycetes</taxon>
        <taxon>Catenulisporales</taxon>
        <taxon>Actinospicaceae</taxon>
        <taxon>Actinocrinis</taxon>
    </lineage>
</organism>
<dbReference type="RefSeq" id="WP_211468963.1">
    <property type="nucleotide sequence ID" value="NZ_JAGSXH010000054.1"/>
</dbReference>
<evidence type="ECO:0000313" key="2">
    <source>
        <dbReference type="EMBL" id="MBS2964603.1"/>
    </source>
</evidence>
<proteinExistence type="predicted"/>
<dbReference type="AlphaFoldDB" id="A0A8J7WLJ8"/>
<feature type="compositionally biased region" description="Basic and acidic residues" evidence="1">
    <location>
        <begin position="113"/>
        <end position="122"/>
    </location>
</feature>
<keyword evidence="3" id="KW-1185">Reference proteome</keyword>
<reference evidence="2" key="1">
    <citation type="submission" date="2021-04" db="EMBL/GenBank/DDBJ databases">
        <title>Genome based classification of Actinospica acidithermotolerans sp. nov., an actinobacterium isolated from an Indonesian hot spring.</title>
        <authorList>
            <person name="Kusuma A.B."/>
            <person name="Putra K.E."/>
            <person name="Nafisah S."/>
            <person name="Loh J."/>
            <person name="Nouioui I."/>
            <person name="Goodfellow M."/>
        </authorList>
    </citation>
    <scope>NUCLEOTIDE SEQUENCE</scope>
    <source>
        <strain evidence="2">DSM 45618</strain>
    </source>
</reference>